<dbReference type="AlphaFoldDB" id="A0A166EUR5"/>
<sequence>MQVVATTAMITSTTIPTTAKTPATSPLCEKNLEDVLAVCHCAMKGQAHPLDTLLTAVDEGVGLFDADTNTVDVFGAVGVVTGTLVGGMLEDELLEDVEVDVDSGVELVLEDNEDDVEVTTTIDEDDEELKVEVDKGVELEEVVLIGIGELLLALVEVATLLLVEAAAVDSAGAELELVMIRINPKR</sequence>
<evidence type="ECO:0000313" key="2">
    <source>
        <dbReference type="Proteomes" id="UP000076532"/>
    </source>
</evidence>
<name>A0A166EUR5_9AGAM</name>
<dbReference type="EMBL" id="KV417597">
    <property type="protein sequence ID" value="KZP16127.1"/>
    <property type="molecule type" value="Genomic_DNA"/>
</dbReference>
<keyword evidence="2" id="KW-1185">Reference proteome</keyword>
<organism evidence="1 2">
    <name type="scientific">Athelia psychrophila</name>
    <dbReference type="NCBI Taxonomy" id="1759441"/>
    <lineage>
        <taxon>Eukaryota</taxon>
        <taxon>Fungi</taxon>
        <taxon>Dikarya</taxon>
        <taxon>Basidiomycota</taxon>
        <taxon>Agaricomycotina</taxon>
        <taxon>Agaricomycetes</taxon>
        <taxon>Agaricomycetidae</taxon>
        <taxon>Atheliales</taxon>
        <taxon>Atheliaceae</taxon>
        <taxon>Athelia</taxon>
    </lineage>
</organism>
<evidence type="ECO:0000313" key="1">
    <source>
        <dbReference type="EMBL" id="KZP16127.1"/>
    </source>
</evidence>
<proteinExistence type="predicted"/>
<dbReference type="Proteomes" id="UP000076532">
    <property type="component" value="Unassembled WGS sequence"/>
</dbReference>
<reference evidence="1 2" key="1">
    <citation type="journal article" date="2016" name="Mol. Biol. Evol.">
        <title>Comparative Genomics of Early-Diverging Mushroom-Forming Fungi Provides Insights into the Origins of Lignocellulose Decay Capabilities.</title>
        <authorList>
            <person name="Nagy L.G."/>
            <person name="Riley R."/>
            <person name="Tritt A."/>
            <person name="Adam C."/>
            <person name="Daum C."/>
            <person name="Floudas D."/>
            <person name="Sun H."/>
            <person name="Yadav J.S."/>
            <person name="Pangilinan J."/>
            <person name="Larsson K.H."/>
            <person name="Matsuura K."/>
            <person name="Barry K."/>
            <person name="Labutti K."/>
            <person name="Kuo R."/>
            <person name="Ohm R.A."/>
            <person name="Bhattacharya S.S."/>
            <person name="Shirouzu T."/>
            <person name="Yoshinaga Y."/>
            <person name="Martin F.M."/>
            <person name="Grigoriev I.V."/>
            <person name="Hibbett D.S."/>
        </authorList>
    </citation>
    <scope>NUCLEOTIDE SEQUENCE [LARGE SCALE GENOMIC DNA]</scope>
    <source>
        <strain evidence="1 2">CBS 109695</strain>
    </source>
</reference>
<accession>A0A166EUR5</accession>
<protein>
    <submittedName>
        <fullName evidence="1">Uncharacterized protein</fullName>
    </submittedName>
</protein>
<gene>
    <name evidence="1" type="ORF">FIBSPDRAFT_67208</name>
</gene>